<accession>A0ABW2FBH8</accession>
<dbReference type="Gene3D" id="3.30.565.10">
    <property type="entry name" value="Histidine kinase-like ATPase, C-terminal domain"/>
    <property type="match status" value="1"/>
</dbReference>
<dbReference type="Gene3D" id="6.10.340.10">
    <property type="match status" value="1"/>
</dbReference>
<keyword evidence="16" id="KW-1185">Reference proteome</keyword>
<keyword evidence="7 15" id="KW-0418">Kinase</keyword>
<dbReference type="SUPFAM" id="SSF55874">
    <property type="entry name" value="ATPase domain of HSP90 chaperone/DNA topoisomerase II/histidine kinase"/>
    <property type="match status" value="1"/>
</dbReference>
<dbReference type="Proteomes" id="UP001596378">
    <property type="component" value="Unassembled WGS sequence"/>
</dbReference>
<keyword evidence="3" id="KW-0597">Phosphoprotein</keyword>
<protein>
    <submittedName>
        <fullName evidence="15">Sensor histidine kinase</fullName>
        <ecNumber evidence="15">2.7.13.3</ecNumber>
    </submittedName>
</protein>
<dbReference type="PANTHER" id="PTHR34220:SF11">
    <property type="entry name" value="SENSOR PROTEIN KINASE HPTS"/>
    <property type="match status" value="1"/>
</dbReference>
<keyword evidence="2" id="KW-1003">Cell membrane</keyword>
<evidence type="ECO:0000259" key="14">
    <source>
        <dbReference type="Pfam" id="PF06580"/>
    </source>
</evidence>
<evidence type="ECO:0000256" key="9">
    <source>
        <dbReference type="ARBA" id="ARBA00022989"/>
    </source>
</evidence>
<keyword evidence="8" id="KW-0067">ATP-binding</keyword>
<reference evidence="16" key="1">
    <citation type="journal article" date="2019" name="Int. J. Syst. Evol. Microbiol.">
        <title>The Global Catalogue of Microorganisms (GCM) 10K type strain sequencing project: providing services to taxonomists for standard genome sequencing and annotation.</title>
        <authorList>
            <consortium name="The Broad Institute Genomics Platform"/>
            <consortium name="The Broad Institute Genome Sequencing Center for Infectious Disease"/>
            <person name="Wu L."/>
            <person name="Ma J."/>
        </authorList>
    </citation>
    <scope>NUCLEOTIDE SEQUENCE [LARGE SCALE GENOMIC DNA]</scope>
    <source>
        <strain evidence="16">KCTC 12907</strain>
    </source>
</reference>
<keyword evidence="4 15" id="KW-0808">Transferase</keyword>
<evidence type="ECO:0000256" key="3">
    <source>
        <dbReference type="ARBA" id="ARBA00022553"/>
    </source>
</evidence>
<proteinExistence type="predicted"/>
<evidence type="ECO:0000256" key="10">
    <source>
        <dbReference type="ARBA" id="ARBA00023012"/>
    </source>
</evidence>
<keyword evidence="9 12" id="KW-1133">Transmembrane helix</keyword>
<organism evidence="15 16">
    <name type="scientific">Cohnella cellulosilytica</name>
    <dbReference type="NCBI Taxonomy" id="986710"/>
    <lineage>
        <taxon>Bacteria</taxon>
        <taxon>Bacillati</taxon>
        <taxon>Bacillota</taxon>
        <taxon>Bacilli</taxon>
        <taxon>Bacillales</taxon>
        <taxon>Paenibacillaceae</taxon>
        <taxon>Cohnella</taxon>
    </lineage>
</organism>
<evidence type="ECO:0000256" key="11">
    <source>
        <dbReference type="ARBA" id="ARBA00023136"/>
    </source>
</evidence>
<dbReference type="EMBL" id="JBHTAI010000007">
    <property type="protein sequence ID" value="MFC7149484.1"/>
    <property type="molecule type" value="Genomic_DNA"/>
</dbReference>
<evidence type="ECO:0000256" key="7">
    <source>
        <dbReference type="ARBA" id="ARBA00022777"/>
    </source>
</evidence>
<dbReference type="PANTHER" id="PTHR34220">
    <property type="entry name" value="SENSOR HISTIDINE KINASE YPDA"/>
    <property type="match status" value="1"/>
</dbReference>
<evidence type="ECO:0000256" key="2">
    <source>
        <dbReference type="ARBA" id="ARBA00022475"/>
    </source>
</evidence>
<keyword evidence="5 12" id="KW-0812">Transmembrane</keyword>
<keyword evidence="11 12" id="KW-0472">Membrane</keyword>
<evidence type="ECO:0000313" key="15">
    <source>
        <dbReference type="EMBL" id="MFC7149484.1"/>
    </source>
</evidence>
<evidence type="ECO:0000256" key="6">
    <source>
        <dbReference type="ARBA" id="ARBA00022741"/>
    </source>
</evidence>
<evidence type="ECO:0000256" key="12">
    <source>
        <dbReference type="SAM" id="Phobius"/>
    </source>
</evidence>
<name>A0ABW2FBH8_9BACL</name>
<feature type="transmembrane region" description="Helical" evidence="12">
    <location>
        <begin position="21"/>
        <end position="42"/>
    </location>
</feature>
<dbReference type="InterPro" id="IPR010559">
    <property type="entry name" value="Sig_transdc_His_kin_internal"/>
</dbReference>
<feature type="domain" description="Histidine kinase/HSP90-like ATPase" evidence="13">
    <location>
        <begin position="474"/>
        <end position="580"/>
    </location>
</feature>
<evidence type="ECO:0000256" key="8">
    <source>
        <dbReference type="ARBA" id="ARBA00022840"/>
    </source>
</evidence>
<feature type="domain" description="Signal transduction histidine kinase internal region" evidence="14">
    <location>
        <begin position="375"/>
        <end position="454"/>
    </location>
</feature>
<evidence type="ECO:0000256" key="4">
    <source>
        <dbReference type="ARBA" id="ARBA00022679"/>
    </source>
</evidence>
<comment type="caution">
    <text evidence="15">The sequence shown here is derived from an EMBL/GenBank/DDBJ whole genome shotgun (WGS) entry which is preliminary data.</text>
</comment>
<dbReference type="GO" id="GO:0004673">
    <property type="term" value="F:protein histidine kinase activity"/>
    <property type="evidence" value="ECO:0007669"/>
    <property type="project" value="UniProtKB-EC"/>
</dbReference>
<evidence type="ECO:0000259" key="13">
    <source>
        <dbReference type="Pfam" id="PF02518"/>
    </source>
</evidence>
<dbReference type="InterPro" id="IPR050640">
    <property type="entry name" value="Bact_2-comp_sensor_kinase"/>
</dbReference>
<evidence type="ECO:0000313" key="16">
    <source>
        <dbReference type="Proteomes" id="UP001596378"/>
    </source>
</evidence>
<dbReference type="Pfam" id="PF06580">
    <property type="entry name" value="His_kinase"/>
    <property type="match status" value="1"/>
</dbReference>
<gene>
    <name evidence="15" type="ORF">ACFQMJ_13180</name>
</gene>
<dbReference type="InterPro" id="IPR003594">
    <property type="entry name" value="HATPase_dom"/>
</dbReference>
<dbReference type="EC" id="2.7.13.3" evidence="15"/>
<comment type="subcellular location">
    <subcellularLocation>
        <location evidence="1">Cell membrane</location>
        <topology evidence="1">Multi-pass membrane protein</topology>
    </subcellularLocation>
</comment>
<evidence type="ECO:0000256" key="5">
    <source>
        <dbReference type="ARBA" id="ARBA00022692"/>
    </source>
</evidence>
<keyword evidence="6" id="KW-0547">Nucleotide-binding</keyword>
<dbReference type="Pfam" id="PF02518">
    <property type="entry name" value="HATPase_c"/>
    <property type="match status" value="1"/>
</dbReference>
<sequence length="598" mass="68627">MKLLERSRKVIQPFTNSIRRKLIVLMILITCLPLIAVIIFAITDARNKLEAEIIQSNTSKIETSALFMDDQLEFLDNILFSVMADKDITHYMETSSEEAAASLFMIQNYIFSTLSTLYLPNLNSFDEITLYKKETDKSYALRNGVGHVLLRQSEHRPWNRLGNIKPAYVVGSPEEENFHMYRTFYRFIDHEIRGGVDLFVKWSAFGQVFQSLKTEDKSLILVMDEQGRVVYRPYGSMEPRMDISVIFTGMKSYPDDLFFKSNSHYVFYEKVARGNMYLVKLIPTSLVAESSRGTLSFSIAVGFIVILASVVASVNIANRASAPILKLIRAISLTEETNSDRFIESNRTDEIGLLEQKYGKIIQSRYLLHIEKRTAQLKALQAQINPHFLHNALQSIGAMAIVRNMPEIYRIIQALSQSFRYTMTKGQDLVTLREELEHVENYLRIQEFRFKDRINFKIEMTPGLDRALLPPLTLQPLVENAFEHAFPHKRGSWEIQIEAYLDDERLKIIINDNGTGISELRLDEIRQKLAQEAGKVIDIQESMALTNIHARLKAIFGDNSGLEIESKLAQGTRITLDFPYYSPDKRGDRIEAVSDYRG</sequence>
<keyword evidence="10" id="KW-0902">Two-component regulatory system</keyword>
<evidence type="ECO:0000256" key="1">
    <source>
        <dbReference type="ARBA" id="ARBA00004651"/>
    </source>
</evidence>
<dbReference type="InterPro" id="IPR036890">
    <property type="entry name" value="HATPase_C_sf"/>
</dbReference>